<keyword evidence="2" id="KW-1003">Cell membrane</keyword>
<reference evidence="8" key="1">
    <citation type="journal article" date="2015" name="Proc. Natl. Acad. Sci. U.S.A.">
        <title>Networks of energetic and metabolic interactions define dynamics in microbial communities.</title>
        <authorList>
            <person name="Embree M."/>
            <person name="Liu J.K."/>
            <person name="Al-Bassam M.M."/>
            <person name="Zengler K."/>
        </authorList>
    </citation>
    <scope>NUCLEOTIDE SEQUENCE</scope>
</reference>
<dbReference type="GO" id="GO:0005886">
    <property type="term" value="C:plasma membrane"/>
    <property type="evidence" value="ECO:0007669"/>
    <property type="project" value="UniProtKB-SubCell"/>
</dbReference>
<evidence type="ECO:0000256" key="1">
    <source>
        <dbReference type="ARBA" id="ARBA00004651"/>
    </source>
</evidence>
<keyword evidence="5 6" id="KW-0472">Membrane</keyword>
<dbReference type="AlphaFoldDB" id="A0A0W8G0Q2"/>
<organism evidence="8">
    <name type="scientific">hydrocarbon metagenome</name>
    <dbReference type="NCBI Taxonomy" id="938273"/>
    <lineage>
        <taxon>unclassified sequences</taxon>
        <taxon>metagenomes</taxon>
        <taxon>ecological metagenomes</taxon>
    </lineage>
</organism>
<dbReference type="InterPro" id="IPR010432">
    <property type="entry name" value="RDD"/>
</dbReference>
<evidence type="ECO:0000256" key="3">
    <source>
        <dbReference type="ARBA" id="ARBA00022692"/>
    </source>
</evidence>
<evidence type="ECO:0000256" key="5">
    <source>
        <dbReference type="ARBA" id="ARBA00023136"/>
    </source>
</evidence>
<dbReference type="Pfam" id="PF06271">
    <property type="entry name" value="RDD"/>
    <property type="match status" value="1"/>
</dbReference>
<protein>
    <submittedName>
        <fullName evidence="8">Serine/threonine protein kinase</fullName>
    </submittedName>
</protein>
<evidence type="ECO:0000259" key="7">
    <source>
        <dbReference type="Pfam" id="PF06271"/>
    </source>
</evidence>
<feature type="transmembrane region" description="Helical" evidence="6">
    <location>
        <begin position="69"/>
        <end position="95"/>
    </location>
</feature>
<gene>
    <name evidence="8" type="ORF">ASZ90_003428</name>
</gene>
<feature type="transmembrane region" description="Helical" evidence="6">
    <location>
        <begin position="134"/>
        <end position="153"/>
    </location>
</feature>
<comment type="subcellular location">
    <subcellularLocation>
        <location evidence="1">Cell membrane</location>
        <topology evidence="1">Multi-pass membrane protein</topology>
    </subcellularLocation>
</comment>
<dbReference type="PANTHER" id="PTHR36115">
    <property type="entry name" value="PROLINE-RICH ANTIGEN HOMOLOG-RELATED"/>
    <property type="match status" value="1"/>
</dbReference>
<keyword evidence="8" id="KW-0418">Kinase</keyword>
<keyword evidence="4 6" id="KW-1133">Transmembrane helix</keyword>
<dbReference type="InterPro" id="IPR051791">
    <property type="entry name" value="Pra-immunoreactive"/>
</dbReference>
<evidence type="ECO:0000313" key="8">
    <source>
        <dbReference type="EMBL" id="KUG26730.1"/>
    </source>
</evidence>
<evidence type="ECO:0000256" key="6">
    <source>
        <dbReference type="SAM" id="Phobius"/>
    </source>
</evidence>
<sequence length="193" mass="21738">MEQHEFHYAGFWRRFVAYLIDQLLVGAVNFIILLPLYLIFGLGIFAFENFESFEKFSNVNSTVQFEDEYTAAFVIAIIFVALIVGAISIIIQWLYYALMESSSKQATLGKMALGIKVTDMNGNRISFGRATGRYFGKIISGLILNIGYIMAAFTQKKQALHDLMANCLVILTLPNYQQHQGGYNESSQNTITS</sequence>
<feature type="domain" description="RDD" evidence="7">
    <location>
        <begin position="8"/>
        <end position="166"/>
    </location>
</feature>
<dbReference type="GO" id="GO:0004674">
    <property type="term" value="F:protein serine/threonine kinase activity"/>
    <property type="evidence" value="ECO:0007669"/>
    <property type="project" value="UniProtKB-KW"/>
</dbReference>
<keyword evidence="8" id="KW-0723">Serine/threonine-protein kinase</keyword>
<proteinExistence type="predicted"/>
<evidence type="ECO:0000256" key="2">
    <source>
        <dbReference type="ARBA" id="ARBA00022475"/>
    </source>
</evidence>
<feature type="transmembrane region" description="Helical" evidence="6">
    <location>
        <begin position="23"/>
        <end position="47"/>
    </location>
</feature>
<dbReference type="EMBL" id="LNQE01000415">
    <property type="protein sequence ID" value="KUG26730.1"/>
    <property type="molecule type" value="Genomic_DNA"/>
</dbReference>
<keyword evidence="3 6" id="KW-0812">Transmembrane</keyword>
<accession>A0A0W8G0Q2</accession>
<comment type="caution">
    <text evidence="8">The sequence shown here is derived from an EMBL/GenBank/DDBJ whole genome shotgun (WGS) entry which is preliminary data.</text>
</comment>
<keyword evidence="8" id="KW-0808">Transferase</keyword>
<name>A0A0W8G0Q2_9ZZZZ</name>
<evidence type="ECO:0000256" key="4">
    <source>
        <dbReference type="ARBA" id="ARBA00022989"/>
    </source>
</evidence>